<feature type="transmembrane region" description="Helical" evidence="8">
    <location>
        <begin position="224"/>
        <end position="243"/>
    </location>
</feature>
<feature type="transmembrane region" description="Helical" evidence="8">
    <location>
        <begin position="309"/>
        <end position="328"/>
    </location>
</feature>
<name>A0ABT2TLQ2_9FIRM</name>
<proteinExistence type="predicted"/>
<comment type="subcellular location">
    <subcellularLocation>
        <location evidence="1">Cell membrane</location>
        <topology evidence="1">Multi-pass membrane protein</topology>
    </subcellularLocation>
    <subcellularLocation>
        <location evidence="7">Membrane</location>
        <topology evidence="7">Multi-pass membrane protein</topology>
    </subcellularLocation>
</comment>
<feature type="transmembrane region" description="Helical" evidence="8">
    <location>
        <begin position="77"/>
        <end position="96"/>
    </location>
</feature>
<dbReference type="EMBL" id="JAOQJQ010000005">
    <property type="protein sequence ID" value="MCU6763140.1"/>
    <property type="molecule type" value="Genomic_DNA"/>
</dbReference>
<evidence type="ECO:0000313" key="11">
    <source>
        <dbReference type="Proteomes" id="UP001652442"/>
    </source>
</evidence>
<feature type="transmembrane region" description="Helical" evidence="8">
    <location>
        <begin position="340"/>
        <end position="360"/>
    </location>
</feature>
<feature type="transmembrane region" description="Helical" evidence="8">
    <location>
        <begin position="421"/>
        <end position="443"/>
    </location>
</feature>
<evidence type="ECO:0000256" key="1">
    <source>
        <dbReference type="ARBA" id="ARBA00004651"/>
    </source>
</evidence>
<evidence type="ECO:0000313" key="10">
    <source>
        <dbReference type="EMBL" id="MCU6763140.1"/>
    </source>
</evidence>
<comment type="caution">
    <text evidence="10">The sequence shown here is derived from an EMBL/GenBank/DDBJ whole genome shotgun (WGS) entry which is preliminary data.</text>
</comment>
<evidence type="ECO:0000256" key="8">
    <source>
        <dbReference type="SAM" id="Phobius"/>
    </source>
</evidence>
<dbReference type="NCBIfam" id="NF009310">
    <property type="entry name" value="PRK12668.1"/>
    <property type="match status" value="1"/>
</dbReference>
<sequence length="572" mass="63059">MMEMEVMMITNIHPGIFLIICGIITAVMPEKWRKFFLIGCPAVTFLFAMQLKIGDSAAIVLSEQYTLHYLEVTKENYIFLFVFSLMALIGGIYAAHNSNRLEAFASMGYAGGALGVTLAGGWLTLILFWEFMAVTSLFLIWGSHTKKATKAGFRYLLIHMLGGNLLLFGILIKFFQGEPMIINLTGTHDIAFWLIFSGMAINAAIVPVHAWVPDAYPQGTVTGSVYLSSFTTKLAVLCLIRVFAGSQMLIVLGLIMILYGACFALIENDIRRLLSYHIISQLGFMVADVGLGTELAVNGASALAFSNVLYKSLLFMCAGAIITATGIRKINQLGGLAKKMPVLCIFFFVAALSIAGVPLFCGFTCKSLSMTAAAGAGYHAVELLMMLGSIGTALSIPFKMGYFIFFGKDRNLSVKPIPKNMYAAMGIGAFCCILFGLAPNLVYRMLPYTMNYHPYGIAHILEYVQLLPAALLPFLMYLNKMEPHTALTLDTGWFARVPLKKFIHGISGFFFKVQELVDTNGRKVYRNLKRSFTDNTSARNADTERRQIGEGMLAILIVIIVVVLFILIKHMR</sequence>
<feature type="transmembrane region" description="Helical" evidence="8">
    <location>
        <begin position="103"/>
        <end position="120"/>
    </location>
</feature>
<evidence type="ECO:0000256" key="5">
    <source>
        <dbReference type="ARBA" id="ARBA00023002"/>
    </source>
</evidence>
<feature type="transmembrane region" description="Helical" evidence="8">
    <location>
        <begin position="249"/>
        <end position="266"/>
    </location>
</feature>
<keyword evidence="5" id="KW-0560">Oxidoreductase</keyword>
<evidence type="ECO:0000256" key="2">
    <source>
        <dbReference type="ARBA" id="ARBA00022475"/>
    </source>
</evidence>
<evidence type="ECO:0000256" key="7">
    <source>
        <dbReference type="RuleBase" id="RU000320"/>
    </source>
</evidence>
<dbReference type="Proteomes" id="UP001652442">
    <property type="component" value="Unassembled WGS sequence"/>
</dbReference>
<keyword evidence="11" id="KW-1185">Reference proteome</keyword>
<dbReference type="Pfam" id="PF00361">
    <property type="entry name" value="Proton_antipo_M"/>
    <property type="match status" value="1"/>
</dbReference>
<keyword evidence="2" id="KW-1003">Cell membrane</keyword>
<dbReference type="RefSeq" id="WP_158425784.1">
    <property type="nucleotide sequence ID" value="NZ_JAOQJQ010000005.1"/>
</dbReference>
<evidence type="ECO:0000259" key="9">
    <source>
        <dbReference type="Pfam" id="PF00361"/>
    </source>
</evidence>
<feature type="transmembrane region" description="Helical" evidence="8">
    <location>
        <begin position="6"/>
        <end position="28"/>
    </location>
</feature>
<gene>
    <name evidence="10" type="ORF">OCV88_12525</name>
</gene>
<dbReference type="InterPro" id="IPR052175">
    <property type="entry name" value="ComplexI-like_HydComp"/>
</dbReference>
<keyword evidence="4 8" id="KW-1133">Transmembrane helix</keyword>
<dbReference type="InterPro" id="IPR001750">
    <property type="entry name" value="ND/Mrp_TM"/>
</dbReference>
<dbReference type="PANTHER" id="PTHR42682:SF4">
    <property type="entry name" value="NADH-UBIQUINONE_PLASTOQUINONE"/>
    <property type="match status" value="1"/>
</dbReference>
<dbReference type="PANTHER" id="PTHR42682">
    <property type="entry name" value="HYDROGENASE-4 COMPONENT F"/>
    <property type="match status" value="1"/>
</dbReference>
<protein>
    <submittedName>
        <fullName evidence="10">Na(+)/H(+) antiporter subunit D</fullName>
    </submittedName>
</protein>
<feature type="domain" description="NADH:quinone oxidoreductase/Mrp antiporter transmembrane" evidence="9">
    <location>
        <begin position="120"/>
        <end position="392"/>
    </location>
</feature>
<reference evidence="10 11" key="1">
    <citation type="journal article" date="2021" name="ISME Commun">
        <title>Automated analysis of genomic sequences facilitates high-throughput and comprehensive description of bacteria.</title>
        <authorList>
            <person name="Hitch T.C.A."/>
        </authorList>
    </citation>
    <scope>NUCLEOTIDE SEQUENCE [LARGE SCALE GENOMIC DNA]</scope>
    <source>
        <strain evidence="10 11">Sanger_109</strain>
    </source>
</reference>
<keyword evidence="3 7" id="KW-0812">Transmembrane</keyword>
<keyword evidence="6 8" id="KW-0472">Membrane</keyword>
<evidence type="ECO:0000256" key="6">
    <source>
        <dbReference type="ARBA" id="ARBA00023136"/>
    </source>
</evidence>
<feature type="transmembrane region" description="Helical" evidence="8">
    <location>
        <begin position="155"/>
        <end position="175"/>
    </location>
</feature>
<feature type="transmembrane region" description="Helical" evidence="8">
    <location>
        <begin position="278"/>
        <end position="297"/>
    </location>
</feature>
<accession>A0ABT2TLQ2</accession>
<feature type="transmembrane region" description="Helical" evidence="8">
    <location>
        <begin position="380"/>
        <end position="400"/>
    </location>
</feature>
<feature type="transmembrane region" description="Helical" evidence="8">
    <location>
        <begin position="548"/>
        <end position="568"/>
    </location>
</feature>
<evidence type="ECO:0000256" key="4">
    <source>
        <dbReference type="ARBA" id="ARBA00022989"/>
    </source>
</evidence>
<evidence type="ECO:0000256" key="3">
    <source>
        <dbReference type="ARBA" id="ARBA00022692"/>
    </source>
</evidence>
<organism evidence="10 11">
    <name type="scientific">Brotonthovivens ammoniilytica</name>
    <dbReference type="NCBI Taxonomy" id="2981725"/>
    <lineage>
        <taxon>Bacteria</taxon>
        <taxon>Bacillati</taxon>
        <taxon>Bacillota</taxon>
        <taxon>Clostridia</taxon>
        <taxon>Lachnospirales</taxon>
        <taxon>Lachnospiraceae</taxon>
        <taxon>Brotonthovivens</taxon>
    </lineage>
</organism>
<feature type="transmembrane region" description="Helical" evidence="8">
    <location>
        <begin position="35"/>
        <end position="53"/>
    </location>
</feature>
<feature type="transmembrane region" description="Helical" evidence="8">
    <location>
        <begin position="455"/>
        <end position="478"/>
    </location>
</feature>
<feature type="transmembrane region" description="Helical" evidence="8">
    <location>
        <begin position="190"/>
        <end position="212"/>
    </location>
</feature>